<name>A0A0D3E664_BRAOL</name>
<dbReference type="AlphaFoldDB" id="A0A0D3E664"/>
<reference evidence="1 2" key="1">
    <citation type="journal article" date="2014" name="Genome Biol.">
        <title>Transcriptome and methylome profiling reveals relics of genome dominance in the mesopolyploid Brassica oleracea.</title>
        <authorList>
            <person name="Parkin I.A."/>
            <person name="Koh C."/>
            <person name="Tang H."/>
            <person name="Robinson S.J."/>
            <person name="Kagale S."/>
            <person name="Clarke W.E."/>
            <person name="Town C.D."/>
            <person name="Nixon J."/>
            <person name="Krishnakumar V."/>
            <person name="Bidwell S.L."/>
            <person name="Denoeud F."/>
            <person name="Belcram H."/>
            <person name="Links M.G."/>
            <person name="Just J."/>
            <person name="Clarke C."/>
            <person name="Bender T."/>
            <person name="Huebert T."/>
            <person name="Mason A.S."/>
            <person name="Pires J.C."/>
            <person name="Barker G."/>
            <person name="Moore J."/>
            <person name="Walley P.G."/>
            <person name="Manoli S."/>
            <person name="Batley J."/>
            <person name="Edwards D."/>
            <person name="Nelson M.N."/>
            <person name="Wang X."/>
            <person name="Paterson A.H."/>
            <person name="King G."/>
            <person name="Bancroft I."/>
            <person name="Chalhoub B."/>
            <person name="Sharpe A.G."/>
        </authorList>
    </citation>
    <scope>NUCLEOTIDE SEQUENCE</scope>
    <source>
        <strain evidence="1 2">cv. TO1000</strain>
    </source>
</reference>
<organism evidence="1 2">
    <name type="scientific">Brassica oleracea var. oleracea</name>
    <dbReference type="NCBI Taxonomy" id="109376"/>
    <lineage>
        <taxon>Eukaryota</taxon>
        <taxon>Viridiplantae</taxon>
        <taxon>Streptophyta</taxon>
        <taxon>Embryophyta</taxon>
        <taxon>Tracheophyta</taxon>
        <taxon>Spermatophyta</taxon>
        <taxon>Magnoliopsida</taxon>
        <taxon>eudicotyledons</taxon>
        <taxon>Gunneridae</taxon>
        <taxon>Pentapetalae</taxon>
        <taxon>rosids</taxon>
        <taxon>malvids</taxon>
        <taxon>Brassicales</taxon>
        <taxon>Brassicaceae</taxon>
        <taxon>Brassiceae</taxon>
        <taxon>Brassica</taxon>
    </lineage>
</organism>
<proteinExistence type="predicted"/>
<dbReference type="OMA" id="SINSHHY"/>
<sequence>MVWSVDSINSHHYNKVIFAIDDCTLNNIILIPRAKPNFKGQSTMIMNRLARMEWWRVTKGDRSTNRGAFFIAQSVIKGRHHRSYVAAGSPSWLFKFFQSERVVLLGCLNSFRVSGFVPPPSLYPRIKIAQPLRLNLLVVALCQAPCLLDDPYVGMIFPRAKHYLFLICKLISAYSDSRGLVEARKASSSLLLSFSYLSNPELIFLTMELAKAANCLRDMECQEGGDFGIVPAQLVLMSKDHNIHCFSAEILRRAGECKCDQEASPEKAIHRNLSRKIGIMIRRNKVVMR</sequence>
<reference evidence="1" key="2">
    <citation type="submission" date="2015-03" db="UniProtKB">
        <authorList>
            <consortium name="EnsemblPlants"/>
        </authorList>
    </citation>
    <scope>IDENTIFICATION</scope>
</reference>
<keyword evidence="2" id="KW-1185">Reference proteome</keyword>
<dbReference type="Proteomes" id="UP000032141">
    <property type="component" value="Chromosome C9"/>
</dbReference>
<accession>A0A0D3E664</accession>
<dbReference type="EnsemblPlants" id="Bo9g058880.1">
    <property type="protein sequence ID" value="Bo9g058880.1"/>
    <property type="gene ID" value="Bo9g058880"/>
</dbReference>
<dbReference type="HOGENOM" id="CLU_964277_0_0_1"/>
<dbReference type="eggNOG" id="KOG0258">
    <property type="taxonomic scope" value="Eukaryota"/>
</dbReference>
<protein>
    <submittedName>
        <fullName evidence="1">Uncharacterized protein</fullName>
    </submittedName>
</protein>
<evidence type="ECO:0000313" key="2">
    <source>
        <dbReference type="Proteomes" id="UP000032141"/>
    </source>
</evidence>
<dbReference type="STRING" id="109376.A0A0D3E664"/>
<dbReference type="Gramene" id="Bo9g058880.1">
    <property type="protein sequence ID" value="Bo9g058880.1"/>
    <property type="gene ID" value="Bo9g058880"/>
</dbReference>
<evidence type="ECO:0000313" key="1">
    <source>
        <dbReference type="EnsemblPlants" id="Bo9g058880.1"/>
    </source>
</evidence>